<reference evidence="1" key="2">
    <citation type="submission" date="2021-04" db="EMBL/GenBank/DDBJ databases">
        <authorList>
            <person name="Gilroy R."/>
        </authorList>
    </citation>
    <scope>NUCLEOTIDE SEQUENCE</scope>
    <source>
        <strain evidence="1">ChiSxjej3B15-1167</strain>
    </source>
</reference>
<dbReference type="AlphaFoldDB" id="A0A9D1X747"/>
<organism evidence="1 2">
    <name type="scientific">Candidatus Anaerobutyricum stercoripullorum</name>
    <dbReference type="NCBI Taxonomy" id="2838456"/>
    <lineage>
        <taxon>Bacteria</taxon>
        <taxon>Bacillati</taxon>
        <taxon>Bacillota</taxon>
        <taxon>Clostridia</taxon>
        <taxon>Lachnospirales</taxon>
        <taxon>Lachnospiraceae</taxon>
        <taxon>Anaerobutyricum</taxon>
    </lineage>
</organism>
<comment type="caution">
    <text evidence="1">The sequence shown here is derived from an EMBL/GenBank/DDBJ whole genome shotgun (WGS) entry which is preliminary data.</text>
</comment>
<dbReference type="EMBL" id="DXEQ01000198">
    <property type="protein sequence ID" value="HIX72695.1"/>
    <property type="molecule type" value="Genomic_DNA"/>
</dbReference>
<reference evidence="1" key="1">
    <citation type="journal article" date="2021" name="PeerJ">
        <title>Extensive microbial diversity within the chicken gut microbiome revealed by metagenomics and culture.</title>
        <authorList>
            <person name="Gilroy R."/>
            <person name="Ravi A."/>
            <person name="Getino M."/>
            <person name="Pursley I."/>
            <person name="Horton D.L."/>
            <person name="Alikhan N.F."/>
            <person name="Baker D."/>
            <person name="Gharbi K."/>
            <person name="Hall N."/>
            <person name="Watson M."/>
            <person name="Adriaenssens E.M."/>
            <person name="Foster-Nyarko E."/>
            <person name="Jarju S."/>
            <person name="Secka A."/>
            <person name="Antonio M."/>
            <person name="Oren A."/>
            <person name="Chaudhuri R.R."/>
            <person name="La Ragione R."/>
            <person name="Hildebrand F."/>
            <person name="Pallen M.J."/>
        </authorList>
    </citation>
    <scope>NUCLEOTIDE SEQUENCE</scope>
    <source>
        <strain evidence="1">ChiSxjej3B15-1167</strain>
    </source>
</reference>
<evidence type="ECO:0000313" key="1">
    <source>
        <dbReference type="EMBL" id="HIX72695.1"/>
    </source>
</evidence>
<dbReference type="Proteomes" id="UP000886805">
    <property type="component" value="Unassembled WGS sequence"/>
</dbReference>
<sequence length="114" mass="12872">MILSDNILIGPSIAYRSEDILDSLRKQEPFGYPVWYAVTTAVEEENLMYILSGLEMRHTFYLKSNLRLLGIAGSREEAGNIVLKLVQTGYNKGEILSMKQYLEHRGDGCMGGRI</sequence>
<proteinExistence type="predicted"/>
<accession>A0A9D1X747</accession>
<gene>
    <name evidence="1" type="ORF">H9849_06700</name>
</gene>
<evidence type="ECO:0000313" key="2">
    <source>
        <dbReference type="Proteomes" id="UP000886805"/>
    </source>
</evidence>
<protein>
    <submittedName>
        <fullName evidence="1">Uncharacterized protein</fullName>
    </submittedName>
</protein>
<name>A0A9D1X747_9FIRM</name>